<sequence length="154" mass="17598">MWNKPFEKLRRRMTCLYAVIFGALILVIVAAAYTFIWWEILPHEKENLVAQIYHEGEEWVESEEASCSEAAIRSGKMLAYFVDAEGTRVILNQLGQGEAGQEIMQHKADWPKELNTSRLLRMHGANGERYRYLAAVAPVIDADKSWIVLMAKKG</sequence>
<reference evidence="2" key="1">
    <citation type="submission" date="2012-11" db="EMBL/GenBank/DDBJ databases">
        <title>Dependencies among metagenomic species, viruses, plasmids and units of genetic variation.</title>
        <authorList>
            <person name="Nielsen H.B."/>
            <person name="Almeida M."/>
            <person name="Juncker A.S."/>
            <person name="Rasmussen S."/>
            <person name="Li J."/>
            <person name="Sunagawa S."/>
            <person name="Plichta D."/>
            <person name="Gautier L."/>
            <person name="Le Chatelier E."/>
            <person name="Peletier E."/>
            <person name="Bonde I."/>
            <person name="Nielsen T."/>
            <person name="Manichanh C."/>
            <person name="Arumugam M."/>
            <person name="Batto J."/>
            <person name="Santos M.B.Q.D."/>
            <person name="Blom N."/>
            <person name="Borruel N."/>
            <person name="Burgdorf K.S."/>
            <person name="Boumezbeur F."/>
            <person name="Casellas F."/>
            <person name="Dore J."/>
            <person name="Guarner F."/>
            <person name="Hansen T."/>
            <person name="Hildebrand F."/>
            <person name="Kaas R.S."/>
            <person name="Kennedy S."/>
            <person name="Kristiansen K."/>
            <person name="Kultima J.R."/>
            <person name="Leonard P."/>
            <person name="Levenez F."/>
            <person name="Lund O."/>
            <person name="Moumen B."/>
            <person name="Le Paslier D."/>
            <person name="Pons N."/>
            <person name="Pedersen O."/>
            <person name="Prifti E."/>
            <person name="Qin J."/>
            <person name="Raes J."/>
            <person name="Tap J."/>
            <person name="Tims S."/>
            <person name="Ussery D.W."/>
            <person name="Yamada T."/>
            <person name="MetaHit consortium"/>
            <person name="Renault P."/>
            <person name="Sicheritz-Ponten T."/>
            <person name="Bork P."/>
            <person name="Wang J."/>
            <person name="Brunak S."/>
            <person name="Ehrlich S.D."/>
        </authorList>
    </citation>
    <scope>NUCLEOTIDE SEQUENCE [LARGE SCALE GENOMIC DNA]</scope>
</reference>
<organism evidence="2">
    <name type="scientific">Phascolarctobacterium succinatutens CAG:287</name>
    <dbReference type="NCBI Taxonomy" id="1263101"/>
    <lineage>
        <taxon>Bacteria</taxon>
        <taxon>Bacillati</taxon>
        <taxon>Bacillota</taxon>
        <taxon>Negativicutes</taxon>
        <taxon>Acidaminococcales</taxon>
        <taxon>Acidaminococcaceae</taxon>
        <taxon>Phascolarctobacterium</taxon>
    </lineage>
</organism>
<dbReference type="RefSeq" id="WP_021720953.1">
    <property type="nucleotide sequence ID" value="NZ_FR892819.1"/>
</dbReference>
<proteinExistence type="predicted"/>
<keyword evidence="2" id="KW-0418">Kinase</keyword>
<keyword evidence="1" id="KW-0812">Transmembrane</keyword>
<protein>
    <submittedName>
        <fullName evidence="2">ATPase/histidine kinase/DNA gyrase B/HSP90 domain protein</fullName>
    </submittedName>
</protein>
<dbReference type="HOGENOM" id="CLU_1702614_0_0_9"/>
<evidence type="ECO:0000256" key="1">
    <source>
        <dbReference type="SAM" id="Phobius"/>
    </source>
</evidence>
<gene>
    <name evidence="2" type="ORF">BN587_01920</name>
</gene>
<keyword evidence="1" id="KW-0472">Membrane</keyword>
<accession>R6WTJ4</accession>
<keyword evidence="1" id="KW-1133">Transmembrane helix</keyword>
<feature type="transmembrane region" description="Helical" evidence="1">
    <location>
        <begin position="15"/>
        <end position="38"/>
    </location>
</feature>
<dbReference type="EMBL" id="CBGL010000028">
    <property type="protein sequence ID" value="CDD10279.1"/>
    <property type="molecule type" value="Genomic_DNA"/>
</dbReference>
<comment type="caution">
    <text evidence="2">The sequence shown here is derived from an EMBL/GenBank/DDBJ whole genome shotgun (WGS) entry which is preliminary data.</text>
</comment>
<dbReference type="Proteomes" id="UP000014937">
    <property type="component" value="Unassembled WGS sequence"/>
</dbReference>
<evidence type="ECO:0000313" key="2">
    <source>
        <dbReference type="EMBL" id="CDD10279.1"/>
    </source>
</evidence>
<name>R6WTJ4_9FIRM</name>
<keyword evidence="2" id="KW-0808">Transferase</keyword>
<dbReference type="GO" id="GO:0016301">
    <property type="term" value="F:kinase activity"/>
    <property type="evidence" value="ECO:0007669"/>
    <property type="project" value="UniProtKB-KW"/>
</dbReference>
<dbReference type="AlphaFoldDB" id="R6WTJ4"/>